<reference evidence="2" key="1">
    <citation type="submission" date="2011-01" db="EMBL/GenBank/DDBJ databases">
        <title>Complete sequence of plasmid2 of Rahnella sp. Y9602.</title>
        <authorList>
            <consortium name="US DOE Joint Genome Institute"/>
            <person name="Lucas S."/>
            <person name="Copeland A."/>
            <person name="Lapidus A."/>
            <person name="Cheng J.-F."/>
            <person name="Goodwin L."/>
            <person name="Pitluck S."/>
            <person name="Lu M."/>
            <person name="Detter J.C."/>
            <person name="Han C."/>
            <person name="Tapia R."/>
            <person name="Land M."/>
            <person name="Hauser L."/>
            <person name="Kyrpides N."/>
            <person name="Ivanova N."/>
            <person name="Ovchinnikova G."/>
            <person name="Pagani I."/>
            <person name="Sobecky P.A."/>
            <person name="Martinez R.J."/>
            <person name="Woyke T."/>
        </authorList>
    </citation>
    <scope>NUCLEOTIDE SEQUENCE [LARGE SCALE GENOMIC DNA]</scope>
    <source>
        <strain evidence="2">Y9602</strain>
        <plasmid evidence="2">pRAHAQ02</plasmid>
    </source>
</reference>
<dbReference type="HOGENOM" id="CLU_008995_0_0_6"/>
<sequence length="1133" mass="124296">MSTVEDINKVLASQSATHGWDALVAYNRVKINTLLQQQYIEKVRAGEHYTPFSHETDTASTGYHFKNLILGPPLISFENSTLQDSKVTVRMMFIDGSFIQTDSNRQVVQWDRYTPASQHGLNITLELKYGTGKVNSEGKITLDFSEGQIYKVEGLNELPADMVQAFQNLLSNNPISYELGELKHDDQQEKLYPVEFVVRTQRYPGNSALASASNTDGAVLVFIQTEYGGKGNLPADNDSQPWVIPDGKTATLLISDKLLYGPLLADNFNSRITDFKWQTSEADGKYSLNFTDGYVSTTNVIKQSYAGLGFAGWMTSSEAINKPRPARLSMAGFQLTKSDDYKSIIGTFVEKTFKDTFEDEGFASVEGGASWDDLVKVNFTREGQFKALMQLDNDNNVIFTGNADFKVSSDHKHWGAFSGKDASVVFATEASDNLNKNGLFSLNSIKTFYLNNVLFPEDNILSFSQVYNPGDLALYGDVAQSLTTMTVTPGESVIACGQTLQFSARLDDETVPQELAWSVDGVGSIDHNGLYTAPKIGEITQTKNVVVTATTSDGFKNSAIATVLLSALDIEPAFILIKESTAEPVEFRAYTVGTTEQVTWTLDADIDDAGSIRADGTYTPPTTYDDNEPGLISVIARLSSGEQRRAIICIWGTQIEQAFLATPSYTLGVREGSTVGFSTQNRRADADGWRLYPHSESGSLSEPRKRESADKMHIWECDYQAPKLITKPELMFIEITEAEPDGYAGYALVELQPAASAWSQVTTLSTLSISTVGSSAGITEIYGNGLNQATVQIKINAQDSKGHDVTLPAEDLLPYIKLVDYGTGEEISKGNSWAYTNEINEYNIQPTALQSGTMSIPLYVTASHGSLTKEIAVEIKLINPDAEMEYYSTTSTSSSGMDSKVTVKTLQPVNYSDKVNIKFGSDEPVVVKENLHISLINGDSYVTESKGKCYICSVEIVPSTKISTTFKKINIRYNAVINETVNTERQNWGIIKDEFSFSCLSSANTVKSCSVAGYRSDNVSSQDAQLKSSAMIFFDAKEIAASGENDLNGVIYFKNGDTKYRLEVNEIPVTASSGSNVTFIGYLLQIPDADVTPLGWKNSLNGVKVDVTDQYGNSGKFTLQWDDNKHYVMPAVI</sequence>
<keyword evidence="1" id="KW-0614">Plasmid</keyword>
<protein>
    <submittedName>
        <fullName evidence="1">Uncharacterized protein</fullName>
    </submittedName>
</protein>
<reference evidence="1 2" key="2">
    <citation type="journal article" date="2012" name="J. Bacteriol.">
        <title>Complete Genome Sequence of Rahnella sp. Strain Y9602, a Gammaproteobacterium Isolate from Metal- and Radionuclide-Contaminated Soil.</title>
        <authorList>
            <person name="Martinez R.J."/>
            <person name="Bruce D."/>
            <person name="Detter C."/>
            <person name="Goodwin L.A."/>
            <person name="Han J."/>
            <person name="Han C.S."/>
            <person name="Held B."/>
            <person name="Land M.L."/>
            <person name="Mikhailova N."/>
            <person name="Nolan M."/>
            <person name="Pennacchio L."/>
            <person name="Pitluck S."/>
            <person name="Tapia R."/>
            <person name="Woyke T."/>
            <person name="Sobecky P.A."/>
        </authorList>
    </citation>
    <scope>NUCLEOTIDE SEQUENCE [LARGE SCALE GENOMIC DNA]</scope>
    <source>
        <strain evidence="1 2">Y9602</strain>
        <plasmid evidence="1 2">pRAHAQ02</plasmid>
    </source>
</reference>
<gene>
    <name evidence="1" type="ordered locus">Rahaq_5102</name>
</gene>
<dbReference type="RefSeq" id="WP_013578351.1">
    <property type="nucleotide sequence ID" value="NC_015063.1"/>
</dbReference>
<organism evidence="1 2">
    <name type="scientific">Rahnella sp. (strain Y9602)</name>
    <dbReference type="NCBI Taxonomy" id="2703885"/>
    <lineage>
        <taxon>Bacteria</taxon>
        <taxon>Pseudomonadati</taxon>
        <taxon>Pseudomonadota</taxon>
        <taxon>Gammaproteobacteria</taxon>
        <taxon>Enterobacterales</taxon>
        <taxon>Yersiniaceae</taxon>
        <taxon>Rahnella</taxon>
    </lineage>
</organism>
<name>A0A0H3FK24_RAHSY</name>
<dbReference type="Proteomes" id="UP000007257">
    <property type="component" value="Plasmid pRAHAQ02"/>
</dbReference>
<evidence type="ECO:0000313" key="2">
    <source>
        <dbReference type="Proteomes" id="UP000007257"/>
    </source>
</evidence>
<dbReference type="AlphaFoldDB" id="A0A0H3FK24"/>
<evidence type="ECO:0000313" key="1">
    <source>
        <dbReference type="EMBL" id="ADW76671.1"/>
    </source>
</evidence>
<geneLocation type="plasmid" evidence="1 2">
    <name>pRAHAQ02</name>
</geneLocation>
<dbReference type="OrthoDB" id="6458179at2"/>
<dbReference type="KEGG" id="rah:Rahaq_5102"/>
<dbReference type="EMBL" id="CP002507">
    <property type="protein sequence ID" value="ADW76671.1"/>
    <property type="molecule type" value="Genomic_DNA"/>
</dbReference>
<proteinExistence type="predicted"/>
<accession>A0A0H3FK24</accession>